<sequence>MAEDSRNAAECTNWEDMDQRLGRIMTLAESKSAELEAALRALGVNPIPTRVIKTKGDMAILERNSQDKTPLVANSPGSTDTIVEQEGLSAEPLVGERTSTEYFPTSTNGGRKWAELGKLQSASELRKVEEAEDEPSGVDVIHEEYTRSEQEVEEEEDTSDEQGSSAEAQSYATMSRVPLDTRPCTSPRPIRREKGGFYCIEADDDGSVSAETWFASGINANRHLSLRTQRIGLLPRPSGGPQTSRAAIELNSLGASVAEFPRMSVRNEPPPTSSRLPAGSKFKFGYEPSVSTDVAPGLESYLKEIGSSFTARSHRGHRETVDNESPSRVRERLLFEMMKVYDDAAPDDAPSQFDDSVIN</sequence>
<keyword evidence="3" id="KW-1185">Reference proteome</keyword>
<dbReference type="InParanoid" id="C5LUR2"/>
<dbReference type="Proteomes" id="UP000007800">
    <property type="component" value="Unassembled WGS sequence"/>
</dbReference>
<accession>C5LUR2</accession>
<dbReference type="RefSeq" id="XP_002766803.1">
    <property type="nucleotide sequence ID" value="XM_002766757.1"/>
</dbReference>
<dbReference type="OrthoDB" id="447747at2759"/>
<dbReference type="EMBL" id="GG685628">
    <property type="protein sequence ID" value="EEQ99520.1"/>
    <property type="molecule type" value="Genomic_DNA"/>
</dbReference>
<name>C5LUR2_PERM5</name>
<feature type="region of interest" description="Disordered" evidence="1">
    <location>
        <begin position="86"/>
        <end position="109"/>
    </location>
</feature>
<evidence type="ECO:0000313" key="2">
    <source>
        <dbReference type="EMBL" id="EEQ99520.1"/>
    </source>
</evidence>
<feature type="region of interest" description="Disordered" evidence="1">
    <location>
        <begin position="124"/>
        <end position="188"/>
    </location>
</feature>
<feature type="compositionally biased region" description="Polar residues" evidence="1">
    <location>
        <begin position="100"/>
        <end position="109"/>
    </location>
</feature>
<feature type="compositionally biased region" description="Acidic residues" evidence="1">
    <location>
        <begin position="151"/>
        <end position="160"/>
    </location>
</feature>
<evidence type="ECO:0000313" key="3">
    <source>
        <dbReference type="Proteomes" id="UP000007800"/>
    </source>
</evidence>
<reference evidence="2 3" key="1">
    <citation type="submission" date="2008-07" db="EMBL/GenBank/DDBJ databases">
        <authorList>
            <person name="El-Sayed N."/>
            <person name="Caler E."/>
            <person name="Inman J."/>
            <person name="Amedeo P."/>
            <person name="Hass B."/>
            <person name="Wortman J."/>
        </authorList>
    </citation>
    <scope>NUCLEOTIDE SEQUENCE [LARGE SCALE GENOMIC DNA]</scope>
    <source>
        <strain evidence="3">ATCC 50983 / TXsc</strain>
    </source>
</reference>
<dbReference type="GeneID" id="9051123"/>
<feature type="compositionally biased region" description="Basic and acidic residues" evidence="1">
    <location>
        <begin position="140"/>
        <end position="150"/>
    </location>
</feature>
<gene>
    <name evidence="2" type="ORF">Pmar_PMAR026886</name>
</gene>
<organism evidence="3">
    <name type="scientific">Perkinsus marinus (strain ATCC 50983 / TXsc)</name>
    <dbReference type="NCBI Taxonomy" id="423536"/>
    <lineage>
        <taxon>Eukaryota</taxon>
        <taxon>Sar</taxon>
        <taxon>Alveolata</taxon>
        <taxon>Perkinsozoa</taxon>
        <taxon>Perkinsea</taxon>
        <taxon>Perkinsida</taxon>
        <taxon>Perkinsidae</taxon>
        <taxon>Perkinsus</taxon>
    </lineage>
</organism>
<protein>
    <submittedName>
        <fullName evidence="2">Uncharacterized protein</fullName>
    </submittedName>
</protein>
<evidence type="ECO:0000256" key="1">
    <source>
        <dbReference type="SAM" id="MobiDB-lite"/>
    </source>
</evidence>
<proteinExistence type="predicted"/>
<feature type="compositionally biased region" description="Polar residues" evidence="1">
    <location>
        <begin position="163"/>
        <end position="173"/>
    </location>
</feature>
<dbReference type="AlphaFoldDB" id="C5LUR2"/>